<gene>
    <name evidence="1" type="ORF">CEXT_720541</name>
</gene>
<evidence type="ECO:0000313" key="2">
    <source>
        <dbReference type="Proteomes" id="UP001054945"/>
    </source>
</evidence>
<name>A0AAV4SKK7_CAEEX</name>
<dbReference type="EMBL" id="BPLR01009837">
    <property type="protein sequence ID" value="GIY34958.1"/>
    <property type="molecule type" value="Genomic_DNA"/>
</dbReference>
<organism evidence="1 2">
    <name type="scientific">Caerostris extrusa</name>
    <name type="common">Bark spider</name>
    <name type="synonym">Caerostris bankana</name>
    <dbReference type="NCBI Taxonomy" id="172846"/>
    <lineage>
        <taxon>Eukaryota</taxon>
        <taxon>Metazoa</taxon>
        <taxon>Ecdysozoa</taxon>
        <taxon>Arthropoda</taxon>
        <taxon>Chelicerata</taxon>
        <taxon>Arachnida</taxon>
        <taxon>Araneae</taxon>
        <taxon>Araneomorphae</taxon>
        <taxon>Entelegynae</taxon>
        <taxon>Araneoidea</taxon>
        <taxon>Araneidae</taxon>
        <taxon>Caerostris</taxon>
    </lineage>
</organism>
<reference evidence="1 2" key="1">
    <citation type="submission" date="2021-06" db="EMBL/GenBank/DDBJ databases">
        <title>Caerostris extrusa draft genome.</title>
        <authorList>
            <person name="Kono N."/>
            <person name="Arakawa K."/>
        </authorList>
    </citation>
    <scope>NUCLEOTIDE SEQUENCE [LARGE SCALE GENOMIC DNA]</scope>
</reference>
<protein>
    <submittedName>
        <fullName evidence="1">Uncharacterized protein</fullName>
    </submittedName>
</protein>
<evidence type="ECO:0000313" key="1">
    <source>
        <dbReference type="EMBL" id="GIY34958.1"/>
    </source>
</evidence>
<dbReference type="Proteomes" id="UP001054945">
    <property type="component" value="Unassembled WGS sequence"/>
</dbReference>
<proteinExistence type="predicted"/>
<comment type="caution">
    <text evidence="1">The sequence shown here is derived from an EMBL/GenBank/DDBJ whole genome shotgun (WGS) entry which is preliminary data.</text>
</comment>
<dbReference type="AlphaFoldDB" id="A0AAV4SKK7"/>
<accession>A0AAV4SKK7</accession>
<keyword evidence="2" id="KW-1185">Reference proteome</keyword>
<sequence>MPTRGTSPGGTTAGLRNWLPASKSRCGSMLRRLREPLFISRPCGLLFFSTQTQGRPWISILWNEIRFFDTSIR</sequence>